<evidence type="ECO:0000313" key="3">
    <source>
        <dbReference type="EMBL" id="OGM16050.1"/>
    </source>
</evidence>
<dbReference type="InterPro" id="IPR050190">
    <property type="entry name" value="UPF0213_domain"/>
</dbReference>
<evidence type="ECO:0000259" key="2">
    <source>
        <dbReference type="PROSITE" id="PS50164"/>
    </source>
</evidence>
<dbReference type="SUPFAM" id="SSF82771">
    <property type="entry name" value="GIY-YIG endonuclease"/>
    <property type="match status" value="1"/>
</dbReference>
<comment type="caution">
    <text evidence="3">The sequence shown here is derived from an EMBL/GenBank/DDBJ whole genome shotgun (WGS) entry which is preliminary data.</text>
</comment>
<gene>
    <name evidence="3" type="ORF">A2V97_03395</name>
</gene>
<dbReference type="InterPro" id="IPR035901">
    <property type="entry name" value="GIY-YIG_endonuc_sf"/>
</dbReference>
<reference evidence="3 4" key="1">
    <citation type="journal article" date="2016" name="Nat. Commun.">
        <title>Thousands of microbial genomes shed light on interconnected biogeochemical processes in an aquifer system.</title>
        <authorList>
            <person name="Anantharaman K."/>
            <person name="Brown C.T."/>
            <person name="Hug L.A."/>
            <person name="Sharon I."/>
            <person name="Castelle C.J."/>
            <person name="Probst A.J."/>
            <person name="Thomas B.C."/>
            <person name="Singh A."/>
            <person name="Wilkins M.J."/>
            <person name="Karaoz U."/>
            <person name="Brodie E.L."/>
            <person name="Williams K.H."/>
            <person name="Hubbard S.S."/>
            <person name="Banfield J.F."/>
        </authorList>
    </citation>
    <scope>NUCLEOTIDE SEQUENCE [LARGE SCALE GENOMIC DNA]</scope>
</reference>
<dbReference type="PANTHER" id="PTHR34477:SF1">
    <property type="entry name" value="UPF0213 PROTEIN YHBQ"/>
    <property type="match status" value="1"/>
</dbReference>
<sequence>MYYVYLLKLNNGNYYTGYSANLEKRIVEHKRGKILTTKNALPLKLVYYSVFFTRKRALAFEKYLKSSSGFAFRNKRLI</sequence>
<accession>A0A1F7XM42</accession>
<comment type="similarity">
    <text evidence="1">Belongs to the UPF0213 family.</text>
</comment>
<dbReference type="AlphaFoldDB" id="A0A1F7XM42"/>
<dbReference type="Pfam" id="PF01541">
    <property type="entry name" value="GIY-YIG"/>
    <property type="match status" value="1"/>
</dbReference>
<dbReference type="EMBL" id="MGFX01000001">
    <property type="protein sequence ID" value="OGM16050.1"/>
    <property type="molecule type" value="Genomic_DNA"/>
</dbReference>
<evidence type="ECO:0000256" key="1">
    <source>
        <dbReference type="ARBA" id="ARBA00007435"/>
    </source>
</evidence>
<evidence type="ECO:0000313" key="4">
    <source>
        <dbReference type="Proteomes" id="UP000177382"/>
    </source>
</evidence>
<dbReference type="PROSITE" id="PS50164">
    <property type="entry name" value="GIY_YIG"/>
    <property type="match status" value="1"/>
</dbReference>
<organism evidence="3 4">
    <name type="scientific">Candidatus Woesebacteria bacterium RBG_16_42_24</name>
    <dbReference type="NCBI Taxonomy" id="1802485"/>
    <lineage>
        <taxon>Bacteria</taxon>
        <taxon>Candidatus Woeseibacteriota</taxon>
    </lineage>
</organism>
<proteinExistence type="inferred from homology"/>
<protein>
    <submittedName>
        <fullName evidence="3">Excinuclease ABC subunit C</fullName>
    </submittedName>
</protein>
<name>A0A1F7XM42_9BACT</name>
<feature type="domain" description="GIY-YIG" evidence="2">
    <location>
        <begin position="1"/>
        <end position="78"/>
    </location>
</feature>
<dbReference type="PANTHER" id="PTHR34477">
    <property type="entry name" value="UPF0213 PROTEIN YHBQ"/>
    <property type="match status" value="1"/>
</dbReference>
<dbReference type="InterPro" id="IPR000305">
    <property type="entry name" value="GIY-YIG_endonuc"/>
</dbReference>
<dbReference type="Proteomes" id="UP000177382">
    <property type="component" value="Unassembled WGS sequence"/>
</dbReference>
<dbReference type="Gene3D" id="3.40.1440.10">
    <property type="entry name" value="GIY-YIG endonuclease"/>
    <property type="match status" value="1"/>
</dbReference>